<keyword evidence="2" id="KW-0812">Transmembrane</keyword>
<feature type="compositionally biased region" description="Basic and acidic residues" evidence="1">
    <location>
        <begin position="82"/>
        <end position="94"/>
    </location>
</feature>
<feature type="region of interest" description="Disordered" evidence="1">
    <location>
        <begin position="82"/>
        <end position="105"/>
    </location>
</feature>
<evidence type="ECO:0000313" key="3">
    <source>
        <dbReference type="EMBL" id="UZK53370.1"/>
    </source>
</evidence>
<gene>
    <name evidence="3" type="ORF">NEH16_03805</name>
</gene>
<keyword evidence="2" id="KW-0472">Membrane</keyword>
<dbReference type="EMBL" id="CP098740">
    <property type="protein sequence ID" value="UZK53370.1"/>
    <property type="molecule type" value="Genomic_DNA"/>
</dbReference>
<keyword evidence="4" id="KW-1185">Reference proteome</keyword>
<keyword evidence="2" id="KW-1133">Transmembrane helix</keyword>
<feature type="transmembrane region" description="Helical" evidence="2">
    <location>
        <begin position="21"/>
        <end position="41"/>
    </location>
</feature>
<organism evidence="3 4">
    <name type="scientific">Streptomyces drozdowiczii</name>
    <dbReference type="NCBI Taxonomy" id="202862"/>
    <lineage>
        <taxon>Bacteria</taxon>
        <taxon>Bacillati</taxon>
        <taxon>Actinomycetota</taxon>
        <taxon>Actinomycetes</taxon>
        <taxon>Kitasatosporales</taxon>
        <taxon>Streptomycetaceae</taxon>
        <taxon>Streptomyces</taxon>
    </lineage>
</organism>
<dbReference type="RefSeq" id="WP_265539189.1">
    <property type="nucleotide sequence ID" value="NZ_CP098740.1"/>
</dbReference>
<evidence type="ECO:0000313" key="4">
    <source>
        <dbReference type="Proteomes" id="UP001164963"/>
    </source>
</evidence>
<proteinExistence type="predicted"/>
<evidence type="ECO:0000256" key="1">
    <source>
        <dbReference type="SAM" id="MobiDB-lite"/>
    </source>
</evidence>
<sequence length="150" mass="15610">MNLQRAAYDVRDEQGERGAERLRGTGAPVVLAWLFVLVALVSCCAPQSVRPHSSPEYAPASALATLTDLTVVRVVVADSPRDRGVGDSCHDASEHSPPVVLPAQPGPAAVPSAAVALLPHRPLTGGGSIRGPSNDAVGEVDPLRLQVQRT</sequence>
<evidence type="ECO:0000256" key="2">
    <source>
        <dbReference type="SAM" id="Phobius"/>
    </source>
</evidence>
<reference evidence="3" key="1">
    <citation type="journal article" date="2022" name="Front. Microbiol.">
        <title>Mirubactin C rescues the lethal effect of cell wall biosynthesis mutations in Bacillus subtilis.</title>
        <authorList>
            <person name="Kepplinger B."/>
            <person name="Wen X."/>
            <person name="Tyler A.R."/>
            <person name="Kim B.Y."/>
            <person name="Brown J."/>
            <person name="Banks P."/>
            <person name="Dashti Y."/>
            <person name="Mackenzie E.S."/>
            <person name="Wills C."/>
            <person name="Kawai Y."/>
            <person name="Waldron K.J."/>
            <person name="Allenby N.E.E."/>
            <person name="Wu L.J."/>
            <person name="Hall M.J."/>
            <person name="Errington J."/>
        </authorList>
    </citation>
    <scope>NUCLEOTIDE SEQUENCE</scope>
    <source>
        <strain evidence="3">MDA8-470</strain>
    </source>
</reference>
<name>A0ABY6PMG2_9ACTN</name>
<evidence type="ECO:0008006" key="5">
    <source>
        <dbReference type="Google" id="ProtNLM"/>
    </source>
</evidence>
<protein>
    <recommendedName>
        <fullName evidence="5">Lipoprotein</fullName>
    </recommendedName>
</protein>
<accession>A0ABY6PMG2</accession>
<dbReference type="Proteomes" id="UP001164963">
    <property type="component" value="Chromosome"/>
</dbReference>